<evidence type="ECO:0000313" key="2">
    <source>
        <dbReference type="EMBL" id="VAW56119.1"/>
    </source>
</evidence>
<name>A0A3B0X3K3_9ZZZZ</name>
<dbReference type="AlphaFoldDB" id="A0A3B0X3K3"/>
<dbReference type="EMBL" id="UOFF01000181">
    <property type="protein sequence ID" value="VAW56119.1"/>
    <property type="molecule type" value="Genomic_DNA"/>
</dbReference>
<dbReference type="Pfam" id="PF11845">
    <property type="entry name" value="Tll0287-like"/>
    <property type="match status" value="1"/>
</dbReference>
<accession>A0A3B0X3K3</accession>
<reference evidence="2" key="1">
    <citation type="submission" date="2018-06" db="EMBL/GenBank/DDBJ databases">
        <authorList>
            <person name="Zhirakovskaya E."/>
        </authorList>
    </citation>
    <scope>NUCLEOTIDE SEQUENCE</scope>
</reference>
<feature type="non-terminal residue" evidence="2">
    <location>
        <position position="1"/>
    </location>
</feature>
<protein>
    <recommendedName>
        <fullName evidence="1">Tll0287-like domain-containing protein</fullName>
    </recommendedName>
</protein>
<proteinExistence type="predicted"/>
<organism evidence="2">
    <name type="scientific">hydrothermal vent metagenome</name>
    <dbReference type="NCBI Taxonomy" id="652676"/>
    <lineage>
        <taxon>unclassified sequences</taxon>
        <taxon>metagenomes</taxon>
        <taxon>ecological metagenomes</taxon>
    </lineage>
</organism>
<gene>
    <name evidence="2" type="ORF">MNBD_GAMMA07-491</name>
</gene>
<sequence>EYRIAQIVDSIVSSTRKVYTRDVSGKLFEDGTGAVFEYQNHKGFVPLPVQLIQNIAKQLSVKTNNEINIKLKSKYFINENNRLIDYEDNSAWTFFEKQQTESLNALDLQWKPYVYRSKIAQDDYLVYMAPDIASDASCVSCHVSYEYRAENIKARKVYGVAGQPILKLGHMIGMLEIKIKIKIKK</sequence>
<evidence type="ECO:0000259" key="1">
    <source>
        <dbReference type="Pfam" id="PF11845"/>
    </source>
</evidence>
<dbReference type="InterPro" id="IPR021796">
    <property type="entry name" value="Tll0287-like_dom"/>
</dbReference>
<feature type="domain" description="Tll0287-like" evidence="1">
    <location>
        <begin position="14"/>
        <end position="179"/>
    </location>
</feature>